<feature type="binding site" evidence="12">
    <location>
        <position position="151"/>
    </location>
    <ligand>
        <name>pyridoxal 5'-phosphate</name>
        <dbReference type="ChEBI" id="CHEBI:597326"/>
    </ligand>
</feature>
<feature type="binding site" evidence="12">
    <location>
        <position position="179"/>
    </location>
    <ligand>
        <name>pyridoxal 5'-phosphate</name>
        <dbReference type="ChEBI" id="CHEBI:597326"/>
    </ligand>
</feature>
<evidence type="ECO:0000256" key="6">
    <source>
        <dbReference type="ARBA" id="ARBA00022714"/>
    </source>
</evidence>
<dbReference type="GO" id="GO:1990221">
    <property type="term" value="C:L-cysteine desulfurase complex"/>
    <property type="evidence" value="ECO:0007669"/>
    <property type="project" value="UniProtKB-ARBA"/>
</dbReference>
<comment type="function">
    <text evidence="2">Catalyzes the removal of elemental sulfur atoms from cysteine to produce alanine. Seems to participate in the biosynthesis of the nitrogenase metalloclusters by providing the inorganic sulfur required for the Fe-S core formation.</text>
</comment>
<dbReference type="GO" id="GO:0051537">
    <property type="term" value="F:2 iron, 2 sulfur cluster binding"/>
    <property type="evidence" value="ECO:0007669"/>
    <property type="project" value="UniProtKB-UniRule"/>
</dbReference>
<evidence type="ECO:0000256" key="11">
    <source>
        <dbReference type="ARBA" id="ARBA00050776"/>
    </source>
</evidence>
<evidence type="ECO:0000256" key="1">
    <source>
        <dbReference type="ARBA" id="ARBA00001933"/>
    </source>
</evidence>
<evidence type="ECO:0000256" key="9">
    <source>
        <dbReference type="ARBA" id="ARBA00023004"/>
    </source>
</evidence>
<dbReference type="FunFam" id="3.40.640.10:FF:000084">
    <property type="entry name" value="IscS-like cysteine desulfurase"/>
    <property type="match status" value="1"/>
</dbReference>
<dbReference type="PANTHER" id="PTHR11601">
    <property type="entry name" value="CYSTEINE DESULFURYLASE FAMILY MEMBER"/>
    <property type="match status" value="1"/>
</dbReference>
<dbReference type="GO" id="GO:0044571">
    <property type="term" value="P:[2Fe-2S] cluster assembly"/>
    <property type="evidence" value="ECO:0007669"/>
    <property type="project" value="UniProtKB-UniRule"/>
</dbReference>
<evidence type="ECO:0000259" key="14">
    <source>
        <dbReference type="Pfam" id="PF00266"/>
    </source>
</evidence>
<evidence type="ECO:0000256" key="10">
    <source>
        <dbReference type="ARBA" id="ARBA00023014"/>
    </source>
</evidence>
<dbReference type="EC" id="2.8.1.7" evidence="12"/>
<dbReference type="InterPro" id="IPR017772">
    <property type="entry name" value="Cys_deSase_NifS_bac/arc"/>
</dbReference>
<comment type="similarity">
    <text evidence="3 12">Belongs to the class-V pyridoxal-phosphate-dependent aminotransferase family. NifS/IscS subfamily.</text>
</comment>
<dbReference type="InterPro" id="IPR016454">
    <property type="entry name" value="Cysteine_dSase"/>
</dbReference>
<dbReference type="SUPFAM" id="SSF53383">
    <property type="entry name" value="PLP-dependent transferases"/>
    <property type="match status" value="1"/>
</dbReference>
<sequence length="385" mass="41522">MKRIYLDYAATTPAAPAVVEAMLPFFSGVFGNPSSTHAFGKEARDAVEKARETLAHFIGAKPQEIVFTSGGTESNNTALKGIALANRNRGNHIITSSIEHHSITESCAFLEKNGFSVTYLPVDREGFVSPDEVRKHISRKTILLSLMHANNEIGTLQPIAEIASIAKAEGIYFHTDAVQTFGHLPVEVESLHLDLLSVSAHKLYGPKGVGALYVRSGTRISPFLHGGTQERGRRASTHNVPGIVGFGKAVEIARADAFNEGKRLVPMRDRLIRGILERVRHACLNGHPSKRLPGNVNVSFRGVEGELVLLSLDKKGIACSTGSACSAESTGPSHVLLALGLPHDLVAGSLRLTLGKFTREEEIDSVLEVLPAVVEEIRSLSFFEA</sequence>
<dbReference type="InterPro" id="IPR010240">
    <property type="entry name" value="Cys_deSase_IscS"/>
</dbReference>
<dbReference type="HAMAP" id="MF_00331">
    <property type="entry name" value="Cys_desulf_IscS"/>
    <property type="match status" value="1"/>
</dbReference>
<dbReference type="NCBIfam" id="TIGR03402">
    <property type="entry name" value="FeS_nifS"/>
    <property type="match status" value="1"/>
</dbReference>
<feature type="modified residue" description="N6-(pyridoxal phosphate)lysine" evidence="12">
    <location>
        <position position="202"/>
    </location>
</feature>
<name>A0A953M2R8_9BACT</name>
<dbReference type="PIRSF" id="PIRSF005572">
    <property type="entry name" value="NifS"/>
    <property type="match status" value="1"/>
</dbReference>
<keyword evidence="6 12" id="KW-0001">2Fe-2S</keyword>
<dbReference type="GO" id="GO:0031071">
    <property type="term" value="F:cysteine desulfurase activity"/>
    <property type="evidence" value="ECO:0007669"/>
    <property type="project" value="UniProtKB-UniRule"/>
</dbReference>
<dbReference type="GO" id="GO:0046872">
    <property type="term" value="F:metal ion binding"/>
    <property type="evidence" value="ECO:0007669"/>
    <property type="project" value="UniProtKB-KW"/>
</dbReference>
<evidence type="ECO:0000256" key="13">
    <source>
        <dbReference type="RuleBase" id="RU004504"/>
    </source>
</evidence>
<evidence type="ECO:0000256" key="4">
    <source>
        <dbReference type="ARBA" id="ARBA00022490"/>
    </source>
</evidence>
<dbReference type="Proteomes" id="UP000705867">
    <property type="component" value="Unassembled WGS sequence"/>
</dbReference>
<evidence type="ECO:0000256" key="12">
    <source>
        <dbReference type="HAMAP-Rule" id="MF_00331"/>
    </source>
</evidence>
<evidence type="ECO:0000313" key="16">
    <source>
        <dbReference type="Proteomes" id="UP000705867"/>
    </source>
</evidence>
<dbReference type="PANTHER" id="PTHR11601:SF34">
    <property type="entry name" value="CYSTEINE DESULFURASE"/>
    <property type="match status" value="1"/>
</dbReference>
<keyword evidence="4 12" id="KW-0963">Cytoplasm</keyword>
<dbReference type="PROSITE" id="PS00595">
    <property type="entry name" value="AA_TRANSFER_CLASS_5"/>
    <property type="match status" value="1"/>
</dbReference>
<dbReference type="InterPro" id="IPR020578">
    <property type="entry name" value="Aminotrans_V_PyrdxlP_BS"/>
</dbReference>
<keyword evidence="5 12" id="KW-0808">Transferase</keyword>
<evidence type="ECO:0000256" key="8">
    <source>
        <dbReference type="ARBA" id="ARBA00022898"/>
    </source>
</evidence>
<comment type="cofactor">
    <cofactor evidence="1 12 13">
        <name>pyridoxal 5'-phosphate</name>
        <dbReference type="ChEBI" id="CHEBI:597326"/>
    </cofactor>
</comment>
<comment type="catalytic activity">
    <reaction evidence="11 12">
        <text>(sulfur carrier)-H + L-cysteine = (sulfur carrier)-SH + L-alanine</text>
        <dbReference type="Rhea" id="RHEA:43892"/>
        <dbReference type="Rhea" id="RHEA-COMP:14737"/>
        <dbReference type="Rhea" id="RHEA-COMP:14739"/>
        <dbReference type="ChEBI" id="CHEBI:29917"/>
        <dbReference type="ChEBI" id="CHEBI:35235"/>
        <dbReference type="ChEBI" id="CHEBI:57972"/>
        <dbReference type="ChEBI" id="CHEBI:64428"/>
        <dbReference type="EC" id="2.8.1.7"/>
    </reaction>
</comment>
<comment type="function">
    <text evidence="12">Master enzyme that delivers sulfur to a number of partners involved in Fe-S cluster assembly, tRNA modification or cofactor biosynthesis. Catalyzes the removal of elemental sulfur atoms from cysteine to produce alanine. Functions as a sulfur delivery protein for Fe-S cluster synthesis onto IscU, an Fe-S scaffold assembly protein, as well as other S acceptor proteins.</text>
</comment>
<feature type="binding site" evidence="12">
    <location>
        <begin position="199"/>
        <end position="201"/>
    </location>
    <ligand>
        <name>pyridoxal 5'-phosphate</name>
        <dbReference type="ChEBI" id="CHEBI:597326"/>
    </ligand>
</feature>
<evidence type="ECO:0000256" key="5">
    <source>
        <dbReference type="ARBA" id="ARBA00022679"/>
    </source>
</evidence>
<proteinExistence type="inferred from homology"/>
<dbReference type="InterPro" id="IPR015421">
    <property type="entry name" value="PyrdxlP-dep_Trfase_major"/>
</dbReference>
<evidence type="ECO:0000256" key="7">
    <source>
        <dbReference type="ARBA" id="ARBA00022723"/>
    </source>
</evidence>
<dbReference type="InterPro" id="IPR015424">
    <property type="entry name" value="PyrdxlP-dep_Trfase"/>
</dbReference>
<keyword evidence="10 12" id="KW-0411">Iron-sulfur</keyword>
<comment type="caution">
    <text evidence="15">The sequence shown here is derived from an EMBL/GenBank/DDBJ whole genome shotgun (WGS) entry which is preliminary data.</text>
</comment>
<dbReference type="Gene3D" id="3.40.640.10">
    <property type="entry name" value="Type I PLP-dependent aspartate aminotransferase-like (Major domain)"/>
    <property type="match status" value="1"/>
</dbReference>
<dbReference type="Gene3D" id="3.90.1150.10">
    <property type="entry name" value="Aspartate Aminotransferase, domain 1"/>
    <property type="match status" value="1"/>
</dbReference>
<comment type="pathway">
    <text evidence="12">Cofactor biosynthesis; iron-sulfur cluster biosynthesis.</text>
</comment>
<evidence type="ECO:0000256" key="2">
    <source>
        <dbReference type="ARBA" id="ARBA00003120"/>
    </source>
</evidence>
<feature type="domain" description="Aminotransferase class V" evidence="14">
    <location>
        <begin position="4"/>
        <end position="365"/>
    </location>
</feature>
<dbReference type="InterPro" id="IPR000192">
    <property type="entry name" value="Aminotrans_V_dom"/>
</dbReference>
<dbReference type="NCBIfam" id="NF002806">
    <property type="entry name" value="PRK02948.1"/>
    <property type="match status" value="1"/>
</dbReference>
<organism evidence="15 16">
    <name type="scientific">Candidatus Nitrobium versatile</name>
    <dbReference type="NCBI Taxonomy" id="2884831"/>
    <lineage>
        <taxon>Bacteria</taxon>
        <taxon>Pseudomonadati</taxon>
        <taxon>Nitrospirota</taxon>
        <taxon>Nitrospiria</taxon>
        <taxon>Nitrospirales</taxon>
        <taxon>Nitrospiraceae</taxon>
        <taxon>Candidatus Nitrobium</taxon>
    </lineage>
</organism>
<feature type="binding site" evidence="12">
    <location>
        <begin position="71"/>
        <end position="72"/>
    </location>
    <ligand>
        <name>pyridoxal 5'-phosphate</name>
        <dbReference type="ChEBI" id="CHEBI:597326"/>
    </ligand>
</feature>
<accession>A0A953M2R8</accession>
<dbReference type="Pfam" id="PF00266">
    <property type="entry name" value="Aminotran_5"/>
    <property type="match status" value="1"/>
</dbReference>
<feature type="binding site" evidence="12">
    <location>
        <position position="237"/>
    </location>
    <ligand>
        <name>pyridoxal 5'-phosphate</name>
        <dbReference type="ChEBI" id="CHEBI:597326"/>
    </ligand>
</feature>
<dbReference type="GO" id="GO:0006520">
    <property type="term" value="P:amino acid metabolic process"/>
    <property type="evidence" value="ECO:0007669"/>
    <property type="project" value="InterPro"/>
</dbReference>
<dbReference type="AlphaFoldDB" id="A0A953M2R8"/>
<keyword evidence="9 12" id="KW-0408">Iron</keyword>
<keyword evidence="8 12" id="KW-0663">Pyridoxal phosphate</keyword>
<dbReference type="GO" id="GO:0030170">
    <property type="term" value="F:pyridoxal phosphate binding"/>
    <property type="evidence" value="ECO:0007669"/>
    <property type="project" value="UniProtKB-UniRule"/>
</dbReference>
<protein>
    <recommendedName>
        <fullName evidence="12">Cysteine desulfurase IscS</fullName>
        <ecNumber evidence="12">2.8.1.7</ecNumber>
    </recommendedName>
</protein>
<reference evidence="15" key="1">
    <citation type="journal article" date="2021" name="bioRxiv">
        <title>Unraveling nitrogen, sulfur and carbon metabolic pathways and microbial community transcriptional responses to substrate deprivation and toxicity stresses in a bioreactor mimicking anoxic brackish coastal sediment conditions.</title>
        <authorList>
            <person name="Martins P.D."/>
            <person name="Echeveste M.J."/>
            <person name="Arshad A."/>
            <person name="Kurth J."/>
            <person name="Ouboter H."/>
            <person name="Jetten M.S.M."/>
            <person name="Welte C.U."/>
        </authorList>
    </citation>
    <scope>NUCLEOTIDE SEQUENCE</scope>
    <source>
        <strain evidence="15">MAG_39</strain>
    </source>
</reference>
<dbReference type="EMBL" id="JAIOIV010000131">
    <property type="protein sequence ID" value="MBZ0157894.1"/>
    <property type="molecule type" value="Genomic_DNA"/>
</dbReference>
<comment type="subcellular location">
    <subcellularLocation>
        <location evidence="12">Cytoplasm</location>
    </subcellularLocation>
</comment>
<evidence type="ECO:0000256" key="3">
    <source>
        <dbReference type="ARBA" id="ARBA00006490"/>
    </source>
</evidence>
<reference evidence="15" key="2">
    <citation type="submission" date="2021-08" db="EMBL/GenBank/DDBJ databases">
        <authorList>
            <person name="Dalcin Martins P."/>
        </authorList>
    </citation>
    <scope>NUCLEOTIDE SEQUENCE</scope>
    <source>
        <strain evidence="15">MAG_39</strain>
    </source>
</reference>
<gene>
    <name evidence="15" type="primary">nifS</name>
    <name evidence="12" type="synonym">iscS</name>
    <name evidence="15" type="ORF">K8I29_16985</name>
</gene>
<evidence type="ECO:0000313" key="15">
    <source>
        <dbReference type="EMBL" id="MBZ0157894.1"/>
    </source>
</evidence>
<feature type="active site" description="Cysteine persulfide intermediate" evidence="12">
    <location>
        <position position="325"/>
    </location>
</feature>
<dbReference type="InterPro" id="IPR015422">
    <property type="entry name" value="PyrdxlP-dep_Trfase_small"/>
</dbReference>
<comment type="subunit">
    <text evidence="12">Homodimer. Forms a heterotetramer with IscU, interacts with other sulfur acceptors.</text>
</comment>
<feature type="binding site" description="via persulfide group" evidence="12">
    <location>
        <position position="325"/>
    </location>
    <ligand>
        <name>[2Fe-2S] cluster</name>
        <dbReference type="ChEBI" id="CHEBI:190135"/>
        <note>ligand shared with IscU</note>
    </ligand>
</feature>
<keyword evidence="7 12" id="KW-0479">Metal-binding</keyword>
<dbReference type="Gene3D" id="1.10.260.50">
    <property type="match status" value="1"/>
</dbReference>